<accession>A0ABT8C5F0</accession>
<sequence length="1001" mass="110118">MKKFLFVGFALFAFVLLLLAAVPFFFKDKIFDLLDKELAKSVNAQVYYDREEIGLSVFRSFPQLSATMGDFGVKGNPPFQQDTLIHVGYMQVDIDIWSVLFDDNPSLKGVHLEDGQIYVKVLEDGQANYDIAKAVEEEVLPSAADSSSFQLGIDYIEVDNLDLIYDDRSLDYLMVLSDMKLEGSGDLTLDVYDLMVSGDAQVVNVTYEGVEYLSDKFLTLDSKVNVDLEKMRFSAEDAFLKLNEFGFEIDGYLAMPEEDIEMDLVFSGENNDFKSVLSLVPGIYSDSFDNLTTSGEMDFAGSVNGVYSETSFPGFQFALLVDDGMFQFPDLPRPVQHVNLDLKVINTSGDFDLTTIDLSQFSLEFGNQPVLGRFYLKDLVSYEMDAGLKGNIHLLELTSIFPMEGLELKGKLSLDMNAKGRYDSAAQIIPSINAQIGLEDGFIKTSEYPAPIEQINFRAEASNSTGRMRDMNVDVPSFGFKLEDEAVTGSVKVSDLEDLNYDFSLHGAMDLAKMASVLPLENTLLEGRIQADIDTKGSYDAIKNNRFAQLETSGEMQINNFYYADEDYPQGVRIHEALSNFTPQSINLTKFDARLGESPVQASGSLSDYMAYLFGEETESLKGNLDVYSSNFNVNEWMTASDSPDEDTTSLEVVALPEDIDFTMSVQADRIIYDNLSLADASGVVRLKDGVLNLEGFKTNTLGGSLGFDGTYNAKDLAHPTFDMKLDISGLGIQEAFQSFVTVKAFAPVAQHVIGNFSTTFSFSGLLGQDMMPVLSSLDGKGLIKVTETAVRDSPLIQGIAKLTKLNDAASLRLKPLNIGAEIVDGMLNVAPFELQLWDYPTKIQGSTGFDGRINYLVSVDVPASKFGSQVNSLVAGLAGTDLSETTIPLAITVGGTYGSPNISLATSESLDSYVANALKSRLSGEKENAQEKIAADFKAREDSLKQEVRQKAEVARDSVEKEATKLVEETKEKAVDEVKNLLRGFTNRKKPTEEAKPDPE</sequence>
<organism evidence="1 2">
    <name type="scientific">Cyclobacterium jeungdonense</name>
    <dbReference type="NCBI Taxonomy" id="708087"/>
    <lineage>
        <taxon>Bacteria</taxon>
        <taxon>Pseudomonadati</taxon>
        <taxon>Bacteroidota</taxon>
        <taxon>Cytophagia</taxon>
        <taxon>Cytophagales</taxon>
        <taxon>Cyclobacteriaceae</taxon>
        <taxon>Cyclobacterium</taxon>
    </lineage>
</organism>
<evidence type="ECO:0000313" key="2">
    <source>
        <dbReference type="Proteomes" id="UP001236663"/>
    </source>
</evidence>
<name>A0ABT8C5F0_9BACT</name>
<keyword evidence="2" id="KW-1185">Reference proteome</keyword>
<gene>
    <name evidence="1" type="ORF">QWZ15_09225</name>
</gene>
<dbReference type="Proteomes" id="UP001236663">
    <property type="component" value="Unassembled WGS sequence"/>
</dbReference>
<dbReference type="InterPro" id="IPR052894">
    <property type="entry name" value="AsmA-related"/>
</dbReference>
<dbReference type="PANTHER" id="PTHR30441">
    <property type="entry name" value="DUF748 DOMAIN-CONTAINING PROTEIN"/>
    <property type="match status" value="1"/>
</dbReference>
<reference evidence="2" key="1">
    <citation type="journal article" date="2019" name="Int. J. Syst. Evol. Microbiol.">
        <title>The Global Catalogue of Microorganisms (GCM) 10K type strain sequencing project: providing services to taxonomists for standard genome sequencing and annotation.</title>
        <authorList>
            <consortium name="The Broad Institute Genomics Platform"/>
            <consortium name="The Broad Institute Genome Sequencing Center for Infectious Disease"/>
            <person name="Wu L."/>
            <person name="Ma J."/>
        </authorList>
    </citation>
    <scope>NUCLEOTIDE SEQUENCE [LARGE SCALE GENOMIC DNA]</scope>
    <source>
        <strain evidence="2">CECT 7706</strain>
    </source>
</reference>
<dbReference type="RefSeq" id="WP_163384438.1">
    <property type="nucleotide sequence ID" value="NZ_JAUFQS010000007.1"/>
</dbReference>
<dbReference type="EMBL" id="JAUFQS010000007">
    <property type="protein sequence ID" value="MDN3688009.1"/>
    <property type="molecule type" value="Genomic_DNA"/>
</dbReference>
<dbReference type="PANTHER" id="PTHR30441:SF8">
    <property type="entry name" value="DUF748 DOMAIN-CONTAINING PROTEIN"/>
    <property type="match status" value="1"/>
</dbReference>
<proteinExistence type="predicted"/>
<evidence type="ECO:0000313" key="1">
    <source>
        <dbReference type="EMBL" id="MDN3688009.1"/>
    </source>
</evidence>
<protein>
    <submittedName>
        <fullName evidence="1">AsmA-like C-terminal region-containing protein</fullName>
    </submittedName>
</protein>
<comment type="caution">
    <text evidence="1">The sequence shown here is derived from an EMBL/GenBank/DDBJ whole genome shotgun (WGS) entry which is preliminary data.</text>
</comment>